<evidence type="ECO:0000313" key="2">
    <source>
        <dbReference type="EMBL" id="MFC5630018.1"/>
    </source>
</evidence>
<feature type="non-terminal residue" evidence="2">
    <location>
        <position position="1"/>
    </location>
</feature>
<dbReference type="Gene3D" id="3.30.420.10">
    <property type="entry name" value="Ribonuclease H-like superfamily/Ribonuclease H"/>
    <property type="match status" value="1"/>
</dbReference>
<evidence type="ECO:0000313" key="3">
    <source>
        <dbReference type="Proteomes" id="UP001596143"/>
    </source>
</evidence>
<accession>A0ABW0UA54</accession>
<name>A0ABW0UA54_9BACI</name>
<proteinExistence type="predicted"/>
<dbReference type="InterPro" id="IPR036397">
    <property type="entry name" value="RNaseH_sf"/>
</dbReference>
<dbReference type="PROSITE" id="PS50994">
    <property type="entry name" value="INTEGRASE"/>
    <property type="match status" value="1"/>
</dbReference>
<evidence type="ECO:0000259" key="1">
    <source>
        <dbReference type="PROSITE" id="PS50994"/>
    </source>
</evidence>
<feature type="domain" description="Integrase catalytic" evidence="1">
    <location>
        <begin position="13"/>
        <end position="189"/>
    </location>
</feature>
<sequence>IPKESSPRIYESVPEKPMGSQIQVDFGQTEQFTPDGRKVKLRFIAFVLAHSRYKYKEWLDRPFTTRDVIQAHENAFRYFGGITDEFVYDQDALILVSENGGDLILTKEFQSYKEERNLKVWMCRKADPESKGKVENVVKYVKQNFAKHRLYYGLDAWNEAGWKWLERTANYKVHNTTKKRPVEVFALEKQHLRPVSPISDNTYITKPFDTSITRTVRKDNIIWYKSNRYTVPLGTFQKTKQVYIETKDDKYLIIRESKSGPILAKHRITSGKGKLIQDTSHIRDRTKGIDTYIETVASYFSNSNKAKQFLQEIRKVRQRYIRDQLQMISKEIKKHNQELLDKALEECMKWQLFCATDFIDMVQYLNRQNVSSVNNEKRQIDDLKQFNYLSESVSQTKAQTRDIQEYVSVLEGEIQ</sequence>
<organism evidence="2 3">
    <name type="scientific">Aliibacillus thermotolerans</name>
    <dbReference type="NCBI Taxonomy" id="1834418"/>
    <lineage>
        <taxon>Bacteria</taxon>
        <taxon>Bacillati</taxon>
        <taxon>Bacillota</taxon>
        <taxon>Bacilli</taxon>
        <taxon>Bacillales</taxon>
        <taxon>Bacillaceae</taxon>
        <taxon>Aliibacillus</taxon>
    </lineage>
</organism>
<dbReference type="PANTHER" id="PTHR35004:SF6">
    <property type="entry name" value="TRANSPOSASE"/>
    <property type="match status" value="1"/>
</dbReference>
<dbReference type="SUPFAM" id="SSF53098">
    <property type="entry name" value="Ribonuclease H-like"/>
    <property type="match status" value="1"/>
</dbReference>
<keyword evidence="3" id="KW-1185">Reference proteome</keyword>
<gene>
    <name evidence="2" type="ORF">ACFPTR_14320</name>
</gene>
<dbReference type="RefSeq" id="WP_377902135.1">
    <property type="nucleotide sequence ID" value="NZ_JBHSPF010000084.1"/>
</dbReference>
<dbReference type="PANTHER" id="PTHR35004">
    <property type="entry name" value="TRANSPOSASE RV3428C-RELATED"/>
    <property type="match status" value="1"/>
</dbReference>
<dbReference type="InterPro" id="IPR012337">
    <property type="entry name" value="RNaseH-like_sf"/>
</dbReference>
<dbReference type="Proteomes" id="UP001596143">
    <property type="component" value="Unassembled WGS sequence"/>
</dbReference>
<dbReference type="InterPro" id="IPR001584">
    <property type="entry name" value="Integrase_cat-core"/>
</dbReference>
<reference evidence="3" key="1">
    <citation type="journal article" date="2019" name="Int. J. Syst. Evol. Microbiol.">
        <title>The Global Catalogue of Microorganisms (GCM) 10K type strain sequencing project: providing services to taxonomists for standard genome sequencing and annotation.</title>
        <authorList>
            <consortium name="The Broad Institute Genomics Platform"/>
            <consortium name="The Broad Institute Genome Sequencing Center for Infectious Disease"/>
            <person name="Wu L."/>
            <person name="Ma J."/>
        </authorList>
    </citation>
    <scope>NUCLEOTIDE SEQUENCE [LARGE SCALE GENOMIC DNA]</scope>
    <source>
        <strain evidence="3">CGMCC 1.15790</strain>
    </source>
</reference>
<protein>
    <submittedName>
        <fullName evidence="2">IS21 family transposase</fullName>
    </submittedName>
</protein>
<comment type="caution">
    <text evidence="2">The sequence shown here is derived from an EMBL/GenBank/DDBJ whole genome shotgun (WGS) entry which is preliminary data.</text>
</comment>
<dbReference type="EMBL" id="JBHSPF010000084">
    <property type="protein sequence ID" value="MFC5630018.1"/>
    <property type="molecule type" value="Genomic_DNA"/>
</dbReference>